<dbReference type="PANTHER" id="PTHR43252">
    <property type="entry name" value="TRANSCRIPTIONAL REGULATOR YQJI"/>
    <property type="match status" value="1"/>
</dbReference>
<name>A0ABV3FEE3_9NOCA</name>
<dbReference type="InterPro" id="IPR036390">
    <property type="entry name" value="WH_DNA-bd_sf"/>
</dbReference>
<dbReference type="SUPFAM" id="SSF46785">
    <property type="entry name" value="Winged helix' DNA-binding domain"/>
    <property type="match status" value="1"/>
</dbReference>
<dbReference type="EMBL" id="JBFAIH010000017">
    <property type="protein sequence ID" value="MEV0366063.1"/>
    <property type="molecule type" value="Genomic_DNA"/>
</dbReference>
<feature type="region of interest" description="Disordered" evidence="1">
    <location>
        <begin position="181"/>
        <end position="200"/>
    </location>
</feature>
<comment type="caution">
    <text evidence="3">The sequence shown here is derived from an EMBL/GenBank/DDBJ whole genome shotgun (WGS) entry which is preliminary data.</text>
</comment>
<organism evidence="3 4">
    <name type="scientific">Nocardia fusca</name>
    <dbReference type="NCBI Taxonomy" id="941183"/>
    <lineage>
        <taxon>Bacteria</taxon>
        <taxon>Bacillati</taxon>
        <taxon>Actinomycetota</taxon>
        <taxon>Actinomycetes</taxon>
        <taxon>Mycobacteriales</taxon>
        <taxon>Nocardiaceae</taxon>
        <taxon>Nocardia</taxon>
    </lineage>
</organism>
<evidence type="ECO:0000256" key="1">
    <source>
        <dbReference type="SAM" id="MobiDB-lite"/>
    </source>
</evidence>
<accession>A0ABV3FEE3</accession>
<proteinExistence type="predicted"/>
<reference evidence="3 4" key="1">
    <citation type="submission" date="2024-06" db="EMBL/GenBank/DDBJ databases">
        <title>The Natural Products Discovery Center: Release of the First 8490 Sequenced Strains for Exploring Actinobacteria Biosynthetic Diversity.</title>
        <authorList>
            <person name="Kalkreuter E."/>
            <person name="Kautsar S.A."/>
            <person name="Yang D."/>
            <person name="Bader C.D."/>
            <person name="Teijaro C.N."/>
            <person name="Fluegel L."/>
            <person name="Davis C.M."/>
            <person name="Simpson J.R."/>
            <person name="Lauterbach L."/>
            <person name="Steele A.D."/>
            <person name="Gui C."/>
            <person name="Meng S."/>
            <person name="Li G."/>
            <person name="Viehrig K."/>
            <person name="Ye F."/>
            <person name="Su P."/>
            <person name="Kiefer A.F."/>
            <person name="Nichols A."/>
            <person name="Cepeda A.J."/>
            <person name="Yan W."/>
            <person name="Fan B."/>
            <person name="Jiang Y."/>
            <person name="Adhikari A."/>
            <person name="Zheng C.-J."/>
            <person name="Schuster L."/>
            <person name="Cowan T.M."/>
            <person name="Smanski M.J."/>
            <person name="Chevrette M.G."/>
            <person name="De Carvalho L.P.S."/>
            <person name="Shen B."/>
        </authorList>
    </citation>
    <scope>NUCLEOTIDE SEQUENCE [LARGE SCALE GENOMIC DNA]</scope>
    <source>
        <strain evidence="3 4">NPDC050671</strain>
    </source>
</reference>
<gene>
    <name evidence="3" type="ORF">AB0H72_25510</name>
</gene>
<dbReference type="Proteomes" id="UP001551658">
    <property type="component" value="Unassembled WGS sequence"/>
</dbReference>
<evidence type="ECO:0000313" key="4">
    <source>
        <dbReference type="Proteomes" id="UP001551658"/>
    </source>
</evidence>
<dbReference type="InterPro" id="IPR005149">
    <property type="entry name" value="Tscrpt_reg_PadR_N"/>
</dbReference>
<dbReference type="Pfam" id="PF03551">
    <property type="entry name" value="PadR"/>
    <property type="match status" value="1"/>
</dbReference>
<protein>
    <submittedName>
        <fullName evidence="3">PadR family transcriptional regulator</fullName>
    </submittedName>
</protein>
<dbReference type="InterPro" id="IPR036388">
    <property type="entry name" value="WH-like_DNA-bd_sf"/>
</dbReference>
<feature type="domain" description="Transcription regulator PadR N-terminal" evidence="2">
    <location>
        <begin position="16"/>
        <end position="90"/>
    </location>
</feature>
<dbReference type="PANTHER" id="PTHR43252:SF2">
    <property type="entry name" value="TRANSCRIPTION REGULATOR, PADR-LIKE FAMILY"/>
    <property type="match status" value="1"/>
</dbReference>
<dbReference type="RefSeq" id="WP_357983412.1">
    <property type="nucleotide sequence ID" value="NZ_JBFAIH010000017.1"/>
</dbReference>
<keyword evidence="4" id="KW-1185">Reference proteome</keyword>
<sequence length="200" mass="22378">MTRELRAVETPLTLAVLTLLAERPRHPYDMKTTLRERQVAEVVKLRGGSLYDAIGRLEKAELVCRTGTARAGARPERTVYRITESGRDLLDTLLERFVAEPVNEYPRFVAALAHLPALAPPVAARLLRRRAASLREQTAGTAGRREQSADLPRAVLLESEYLAHLRAAEIEWLERTASEIDHGMPWPDAGAGRNNDKERP</sequence>
<evidence type="ECO:0000259" key="2">
    <source>
        <dbReference type="Pfam" id="PF03551"/>
    </source>
</evidence>
<evidence type="ECO:0000313" key="3">
    <source>
        <dbReference type="EMBL" id="MEV0366063.1"/>
    </source>
</evidence>
<dbReference type="Gene3D" id="1.10.10.10">
    <property type="entry name" value="Winged helix-like DNA-binding domain superfamily/Winged helix DNA-binding domain"/>
    <property type="match status" value="1"/>
</dbReference>